<evidence type="ECO:0000313" key="4">
    <source>
        <dbReference type="Proteomes" id="UP000182882"/>
    </source>
</evidence>
<accession>A0A1H2HNJ7</accession>
<proteinExistence type="predicted"/>
<dbReference type="Gene3D" id="3.30.1340.30">
    <property type="match status" value="1"/>
</dbReference>
<keyword evidence="1" id="KW-0732">Signal</keyword>
<protein>
    <submittedName>
        <fullName evidence="3">Hyperosmotically inducible protein</fullName>
    </submittedName>
</protein>
<evidence type="ECO:0000313" key="3">
    <source>
        <dbReference type="EMBL" id="SDU33417.1"/>
    </source>
</evidence>
<dbReference type="InterPro" id="IPR007055">
    <property type="entry name" value="BON_dom"/>
</dbReference>
<dbReference type="Pfam" id="PF04972">
    <property type="entry name" value="BON"/>
    <property type="match status" value="1"/>
</dbReference>
<name>A0A1H2HNJ7_9PROT</name>
<gene>
    <name evidence="3" type="ORF">SAMN05216406_1574</name>
</gene>
<dbReference type="PANTHER" id="PTHR34606:SF15">
    <property type="entry name" value="BON DOMAIN-CONTAINING PROTEIN"/>
    <property type="match status" value="1"/>
</dbReference>
<reference evidence="4" key="1">
    <citation type="submission" date="2016-10" db="EMBL/GenBank/DDBJ databases">
        <authorList>
            <person name="Varghese N."/>
            <person name="Submissions S."/>
        </authorList>
    </citation>
    <scope>NUCLEOTIDE SEQUENCE [LARGE SCALE GENOMIC DNA]</scope>
    <source>
        <strain evidence="4">Nm10</strain>
    </source>
</reference>
<dbReference type="EMBL" id="FNLN01000057">
    <property type="protein sequence ID" value="SDU33417.1"/>
    <property type="molecule type" value="Genomic_DNA"/>
</dbReference>
<dbReference type="RefSeq" id="WP_062559331.1">
    <property type="nucleotide sequence ID" value="NZ_CP013341.1"/>
</dbReference>
<sequence length="107" mass="11597">MKNLKLITGMLLISIFFVPAVVSAENSSVGEFVKDSAITTQIKSKILVAKDIDSLHIKVDTDNNGIVVLTGAVKSKAEEEKVHNIAHSVEGVKKVINKLIIDPNLFN</sequence>
<feature type="domain" description="BON" evidence="2">
    <location>
        <begin position="34"/>
        <end position="103"/>
    </location>
</feature>
<keyword evidence="4" id="KW-1185">Reference proteome</keyword>
<feature type="chain" id="PRO_5016450439" evidence="1">
    <location>
        <begin position="25"/>
        <end position="107"/>
    </location>
</feature>
<dbReference type="PANTHER" id="PTHR34606">
    <property type="entry name" value="BON DOMAIN-CONTAINING PROTEIN"/>
    <property type="match status" value="1"/>
</dbReference>
<evidence type="ECO:0000259" key="2">
    <source>
        <dbReference type="PROSITE" id="PS50914"/>
    </source>
</evidence>
<dbReference type="Proteomes" id="UP000182882">
    <property type="component" value="Unassembled WGS sequence"/>
</dbReference>
<evidence type="ECO:0000256" key="1">
    <source>
        <dbReference type="SAM" id="SignalP"/>
    </source>
</evidence>
<dbReference type="InterPro" id="IPR014004">
    <property type="entry name" value="Transpt-assoc_nodulatn_dom_bac"/>
</dbReference>
<feature type="signal peptide" evidence="1">
    <location>
        <begin position="1"/>
        <end position="24"/>
    </location>
</feature>
<organism evidence="3 4">
    <name type="scientific">Nitrosomonas ureae</name>
    <dbReference type="NCBI Taxonomy" id="44577"/>
    <lineage>
        <taxon>Bacteria</taxon>
        <taxon>Pseudomonadati</taxon>
        <taxon>Pseudomonadota</taxon>
        <taxon>Betaproteobacteria</taxon>
        <taxon>Nitrosomonadales</taxon>
        <taxon>Nitrosomonadaceae</taxon>
        <taxon>Nitrosomonas</taxon>
    </lineage>
</organism>
<dbReference type="AlphaFoldDB" id="A0A1H2HNJ7"/>
<dbReference type="PROSITE" id="PS50914">
    <property type="entry name" value="BON"/>
    <property type="match status" value="1"/>
</dbReference>
<dbReference type="SMART" id="SM00749">
    <property type="entry name" value="BON"/>
    <property type="match status" value="1"/>
</dbReference>
<dbReference type="InterPro" id="IPR051686">
    <property type="entry name" value="Lipoprotein_DolP"/>
</dbReference>
<dbReference type="KEGG" id="nur:ATY38_10935"/>